<dbReference type="Proteomes" id="UP001213000">
    <property type="component" value="Unassembled WGS sequence"/>
</dbReference>
<proteinExistence type="predicted"/>
<reference evidence="1" key="1">
    <citation type="submission" date="2022-07" db="EMBL/GenBank/DDBJ databases">
        <title>Genome Sequence of Leucocoprinus birnbaumii.</title>
        <authorList>
            <person name="Buettner E."/>
        </authorList>
    </citation>
    <scope>NUCLEOTIDE SEQUENCE</scope>
    <source>
        <strain evidence="1">VT141</strain>
    </source>
</reference>
<name>A0AAD5VQ36_9AGAR</name>
<keyword evidence="2" id="KW-1185">Reference proteome</keyword>
<evidence type="ECO:0000313" key="2">
    <source>
        <dbReference type="Proteomes" id="UP001213000"/>
    </source>
</evidence>
<organism evidence="1 2">
    <name type="scientific">Leucocoprinus birnbaumii</name>
    <dbReference type="NCBI Taxonomy" id="56174"/>
    <lineage>
        <taxon>Eukaryota</taxon>
        <taxon>Fungi</taxon>
        <taxon>Dikarya</taxon>
        <taxon>Basidiomycota</taxon>
        <taxon>Agaricomycotina</taxon>
        <taxon>Agaricomycetes</taxon>
        <taxon>Agaricomycetidae</taxon>
        <taxon>Agaricales</taxon>
        <taxon>Agaricineae</taxon>
        <taxon>Agaricaceae</taxon>
        <taxon>Leucocoprinus</taxon>
    </lineage>
</organism>
<dbReference type="EMBL" id="JANIEX010000482">
    <property type="protein sequence ID" value="KAJ3566514.1"/>
    <property type="molecule type" value="Genomic_DNA"/>
</dbReference>
<sequence>MESSNFFGASGFEVNNSNFLQFHGNNIYFCHCSDDIMDSSSRLRIPGTHRAIPVRHVPPALNHEGVQRSHVDSGSPQTGQNTLPYDARVQDASRWMDEGPYPSCSFCRACGAQLSAHPQSSPCTNPGHENSRPTIYPYQHIESAVNPSPSESTVPLQNPIAYSSEPSSQLGEGSIHFNSGIQEYHVPHHDSYDPYTQRFIQDIRLQQLSYHMLWGEASVQESNNPVWPDTTTLLEPHPSASFNVTEQGTWRSECSTE</sequence>
<dbReference type="AlphaFoldDB" id="A0AAD5VQ36"/>
<protein>
    <submittedName>
        <fullName evidence="1">Uncharacterized protein</fullName>
    </submittedName>
</protein>
<gene>
    <name evidence="1" type="ORF">NP233_g6960</name>
</gene>
<accession>A0AAD5VQ36</accession>
<comment type="caution">
    <text evidence="1">The sequence shown here is derived from an EMBL/GenBank/DDBJ whole genome shotgun (WGS) entry which is preliminary data.</text>
</comment>
<evidence type="ECO:0000313" key="1">
    <source>
        <dbReference type="EMBL" id="KAJ3566514.1"/>
    </source>
</evidence>